<feature type="transmembrane region" description="Helical" evidence="6">
    <location>
        <begin position="452"/>
        <end position="475"/>
    </location>
</feature>
<sequence length="494" mass="54989">MSEIRELGSKSAIVFTGRIFGQFIGFISVIIIGRLLGAEIYGQFVYITSFLSFFIIIPKLGMENGIVSFLSRNTISKEEKRSILSFSLRLTGTLSLIVIVVSYLNAEFILKTLLNDVAYGELFLLLLPTIILDSVKAMLQSSLRAVRKIKEITFMENLFAPISKILFVILLVIIFNIQNYLPLVIPLYVNSFASIVYYIYKLNKLGLIGKVSKQFENMQLVRFSLPLLFTGVVSIITHNVDQYMIGYMRGATDVGIYRIALQFGTFSSMALGAVNTVFAPLISNLYHDNRIRDLSNMYKLTTKWITAINLMIFGMILVFSEDIMHLAGEEFMAGSVALILVCLGQIINSIVGSVGYLNTMTGHPQLNLIGSVIAMAVNVVLNLLLIGPLGINGAAIATAASLGVGNIIAFIFMYKSLKIHPYDKSYISLFGVLALSTVIIYILSSFMDINYLLRLIICGVVYSALFVFLVFKFVMSEYEVNTLKKEIKKVFKKA</sequence>
<dbReference type="Pfam" id="PF01943">
    <property type="entry name" value="Polysacc_synt"/>
    <property type="match status" value="1"/>
</dbReference>
<evidence type="ECO:0000256" key="3">
    <source>
        <dbReference type="ARBA" id="ARBA00022692"/>
    </source>
</evidence>
<evidence type="ECO:0000256" key="4">
    <source>
        <dbReference type="ARBA" id="ARBA00022989"/>
    </source>
</evidence>
<name>A0A4R8EJ71_9BACT</name>
<keyword evidence="2" id="KW-1003">Cell membrane</keyword>
<feature type="transmembrane region" description="Helical" evidence="6">
    <location>
        <begin position="426"/>
        <end position="446"/>
    </location>
</feature>
<reference evidence="7 8" key="1">
    <citation type="submission" date="2019-03" db="EMBL/GenBank/DDBJ databases">
        <title>Genomic Encyclopedia of Type Strains, Phase IV (KMG-IV): sequencing the most valuable type-strain genomes for metagenomic binning, comparative biology and taxonomic classification.</title>
        <authorList>
            <person name="Goeker M."/>
        </authorList>
    </citation>
    <scope>NUCLEOTIDE SEQUENCE [LARGE SCALE GENOMIC DNA]</scope>
    <source>
        <strain evidence="7 8">DSM 13575</strain>
    </source>
</reference>
<feature type="transmembrane region" description="Helical" evidence="6">
    <location>
        <begin position="300"/>
        <end position="319"/>
    </location>
</feature>
<feature type="transmembrane region" description="Helical" evidence="6">
    <location>
        <begin position="117"/>
        <end position="137"/>
    </location>
</feature>
<comment type="subcellular location">
    <subcellularLocation>
        <location evidence="1">Cell membrane</location>
        <topology evidence="1">Multi-pass membrane protein</topology>
    </subcellularLocation>
</comment>
<evidence type="ECO:0000256" key="6">
    <source>
        <dbReference type="SAM" id="Phobius"/>
    </source>
</evidence>
<proteinExistence type="predicted"/>
<dbReference type="InterPro" id="IPR050833">
    <property type="entry name" value="Poly_Biosynth_Transport"/>
</dbReference>
<gene>
    <name evidence="7" type="ORF">C8D74_1144</name>
</gene>
<evidence type="ECO:0000256" key="5">
    <source>
        <dbReference type="ARBA" id="ARBA00023136"/>
    </source>
</evidence>
<dbReference type="CDD" id="cd13128">
    <property type="entry name" value="MATE_Wzx_like"/>
    <property type="match status" value="1"/>
</dbReference>
<feature type="transmembrane region" description="Helical" evidence="6">
    <location>
        <begin position="259"/>
        <end position="279"/>
    </location>
</feature>
<dbReference type="PANTHER" id="PTHR30250">
    <property type="entry name" value="PST FAMILY PREDICTED COLANIC ACID TRANSPORTER"/>
    <property type="match status" value="1"/>
</dbReference>
<feature type="transmembrane region" description="Helical" evidence="6">
    <location>
        <begin position="183"/>
        <end position="200"/>
    </location>
</feature>
<organism evidence="7 8">
    <name type="scientific">Petrotoga sibirica</name>
    <dbReference type="NCBI Taxonomy" id="156202"/>
    <lineage>
        <taxon>Bacteria</taxon>
        <taxon>Thermotogati</taxon>
        <taxon>Thermotogota</taxon>
        <taxon>Thermotogae</taxon>
        <taxon>Petrotogales</taxon>
        <taxon>Petrotogaceae</taxon>
        <taxon>Petrotoga</taxon>
    </lineage>
</organism>
<evidence type="ECO:0000313" key="7">
    <source>
        <dbReference type="EMBL" id="TDX12100.1"/>
    </source>
</evidence>
<feature type="transmembrane region" description="Helical" evidence="6">
    <location>
        <begin position="220"/>
        <end position="239"/>
    </location>
</feature>
<feature type="transmembrane region" description="Helical" evidence="6">
    <location>
        <begin position="366"/>
        <end position="387"/>
    </location>
</feature>
<dbReference type="InterPro" id="IPR002797">
    <property type="entry name" value="Polysacc_synth"/>
</dbReference>
<comment type="caution">
    <text evidence="7">The sequence shown here is derived from an EMBL/GenBank/DDBJ whole genome shotgun (WGS) entry which is preliminary data.</text>
</comment>
<evidence type="ECO:0000256" key="1">
    <source>
        <dbReference type="ARBA" id="ARBA00004651"/>
    </source>
</evidence>
<keyword evidence="3 6" id="KW-0812">Transmembrane</keyword>
<evidence type="ECO:0000313" key="8">
    <source>
        <dbReference type="Proteomes" id="UP000294817"/>
    </source>
</evidence>
<keyword evidence="4 6" id="KW-1133">Transmembrane helix</keyword>
<evidence type="ECO:0000256" key="2">
    <source>
        <dbReference type="ARBA" id="ARBA00022475"/>
    </source>
</evidence>
<feature type="transmembrane region" description="Helical" evidence="6">
    <location>
        <begin position="44"/>
        <end position="62"/>
    </location>
</feature>
<feature type="transmembrane region" description="Helical" evidence="6">
    <location>
        <begin position="83"/>
        <end position="105"/>
    </location>
</feature>
<dbReference type="GO" id="GO:0005886">
    <property type="term" value="C:plasma membrane"/>
    <property type="evidence" value="ECO:0007669"/>
    <property type="project" value="UniProtKB-SubCell"/>
</dbReference>
<dbReference type="AlphaFoldDB" id="A0A4R8EJ71"/>
<feature type="transmembrane region" description="Helical" evidence="6">
    <location>
        <begin position="331"/>
        <end position="354"/>
    </location>
</feature>
<dbReference type="PANTHER" id="PTHR30250:SF11">
    <property type="entry name" value="O-ANTIGEN TRANSPORTER-RELATED"/>
    <property type="match status" value="1"/>
</dbReference>
<dbReference type="Proteomes" id="UP000294817">
    <property type="component" value="Unassembled WGS sequence"/>
</dbReference>
<feature type="transmembrane region" description="Helical" evidence="6">
    <location>
        <begin position="12"/>
        <end position="32"/>
    </location>
</feature>
<protein>
    <submittedName>
        <fullName evidence="7">O-antigen/teichoic acid export membrane protein</fullName>
    </submittedName>
</protein>
<feature type="transmembrane region" description="Helical" evidence="6">
    <location>
        <begin position="393"/>
        <end position="414"/>
    </location>
</feature>
<dbReference type="RefSeq" id="WP_103876971.1">
    <property type="nucleotide sequence ID" value="NZ_SODZ01000014.1"/>
</dbReference>
<accession>A0A4R8EJ71</accession>
<dbReference type="EMBL" id="SODZ01000014">
    <property type="protein sequence ID" value="TDX12100.1"/>
    <property type="molecule type" value="Genomic_DNA"/>
</dbReference>
<feature type="transmembrane region" description="Helical" evidence="6">
    <location>
        <begin position="158"/>
        <end position="177"/>
    </location>
</feature>
<keyword evidence="8" id="KW-1185">Reference proteome</keyword>
<keyword evidence="5 6" id="KW-0472">Membrane</keyword>